<dbReference type="InterPro" id="IPR006674">
    <property type="entry name" value="HD_domain"/>
</dbReference>
<dbReference type="STRING" id="234267.Acid_3183"/>
<dbReference type="Pfam" id="PF01966">
    <property type="entry name" value="HD"/>
    <property type="match status" value="1"/>
</dbReference>
<accession>Q022E3</accession>
<protein>
    <submittedName>
        <fullName evidence="2">Metal dependent phosphohydrolase</fullName>
    </submittedName>
</protein>
<evidence type="ECO:0000259" key="1">
    <source>
        <dbReference type="Pfam" id="PF01966"/>
    </source>
</evidence>
<name>Q022E3_SOLUE</name>
<dbReference type="InParanoid" id="Q022E3"/>
<keyword evidence="2" id="KW-0378">Hydrolase</keyword>
<dbReference type="HOGENOM" id="CLU_090635_1_1_0"/>
<proteinExistence type="predicted"/>
<dbReference type="PANTHER" id="PTHR38659:SF1">
    <property type="entry name" value="METAL DEPENDENT PHOSPHOHYDROLASE"/>
    <property type="match status" value="1"/>
</dbReference>
<dbReference type="EMBL" id="CP000473">
    <property type="protein sequence ID" value="ABJ84160.1"/>
    <property type="molecule type" value="Genomic_DNA"/>
</dbReference>
<gene>
    <name evidence="2" type="ordered locus">Acid_3183</name>
</gene>
<reference evidence="2" key="1">
    <citation type="submission" date="2006-10" db="EMBL/GenBank/DDBJ databases">
        <title>Complete sequence of Solibacter usitatus Ellin6076.</title>
        <authorList>
            <consortium name="US DOE Joint Genome Institute"/>
            <person name="Copeland A."/>
            <person name="Lucas S."/>
            <person name="Lapidus A."/>
            <person name="Barry K."/>
            <person name="Detter J.C."/>
            <person name="Glavina del Rio T."/>
            <person name="Hammon N."/>
            <person name="Israni S."/>
            <person name="Dalin E."/>
            <person name="Tice H."/>
            <person name="Pitluck S."/>
            <person name="Thompson L.S."/>
            <person name="Brettin T."/>
            <person name="Bruce D."/>
            <person name="Han C."/>
            <person name="Tapia R."/>
            <person name="Gilna P."/>
            <person name="Schmutz J."/>
            <person name="Larimer F."/>
            <person name="Land M."/>
            <person name="Hauser L."/>
            <person name="Kyrpides N."/>
            <person name="Mikhailova N."/>
            <person name="Janssen P.H."/>
            <person name="Kuske C.R."/>
            <person name="Richardson P."/>
        </authorList>
    </citation>
    <scope>NUCLEOTIDE SEQUENCE</scope>
    <source>
        <strain evidence="2">Ellin6076</strain>
    </source>
</reference>
<feature type="domain" description="HD" evidence="1">
    <location>
        <begin position="22"/>
        <end position="112"/>
    </location>
</feature>
<dbReference type="KEGG" id="sus:Acid_3183"/>
<dbReference type="CDD" id="cd00077">
    <property type="entry name" value="HDc"/>
    <property type="match status" value="1"/>
</dbReference>
<dbReference type="Gene3D" id="1.10.3210.10">
    <property type="entry name" value="Hypothetical protein af1432"/>
    <property type="match status" value="1"/>
</dbReference>
<evidence type="ECO:0000313" key="2">
    <source>
        <dbReference type="EMBL" id="ABJ84160.1"/>
    </source>
</evidence>
<sequence>MLTREQAWEIVCEFTKSEGLRKHALAVETCVAAYARKLGEDEQKWSLTALLHDFDWEIHPQAPDHPMKGEPMLAERGVDEEIRRAILSHANYSGVPRVSPLEKVLYACDELAGFITAISYVKPNRSVFEVDAASVKKKMKDKAFARSVNRQDIVEGAQELGVPLEEHVEFCIKAMQERAGELGLAGNAASAG</sequence>
<dbReference type="InterPro" id="IPR003607">
    <property type="entry name" value="HD/PDEase_dom"/>
</dbReference>
<dbReference type="GO" id="GO:0016787">
    <property type="term" value="F:hydrolase activity"/>
    <property type="evidence" value="ECO:0007669"/>
    <property type="project" value="UniProtKB-KW"/>
</dbReference>
<dbReference type="InterPro" id="IPR006675">
    <property type="entry name" value="HDIG_dom"/>
</dbReference>
<dbReference type="OrthoDB" id="9801160at2"/>
<dbReference type="PANTHER" id="PTHR38659">
    <property type="entry name" value="METAL-DEPENDENT PHOSPHOHYDROLASE"/>
    <property type="match status" value="1"/>
</dbReference>
<dbReference type="AlphaFoldDB" id="Q022E3"/>
<dbReference type="SUPFAM" id="SSF109604">
    <property type="entry name" value="HD-domain/PDEase-like"/>
    <property type="match status" value="1"/>
</dbReference>
<organism evidence="2">
    <name type="scientific">Solibacter usitatus (strain Ellin6076)</name>
    <dbReference type="NCBI Taxonomy" id="234267"/>
    <lineage>
        <taxon>Bacteria</taxon>
        <taxon>Pseudomonadati</taxon>
        <taxon>Acidobacteriota</taxon>
        <taxon>Terriglobia</taxon>
        <taxon>Bryobacterales</taxon>
        <taxon>Solibacteraceae</taxon>
        <taxon>Candidatus Solibacter</taxon>
    </lineage>
</organism>
<dbReference type="NCBIfam" id="TIGR00277">
    <property type="entry name" value="HDIG"/>
    <property type="match status" value="1"/>
</dbReference>
<dbReference type="eggNOG" id="COG2316">
    <property type="taxonomic scope" value="Bacteria"/>
</dbReference>